<reference evidence="1" key="2">
    <citation type="submission" date="2022-01" db="EMBL/GenBank/DDBJ databases">
        <authorList>
            <person name="Yamashiro T."/>
            <person name="Shiraishi A."/>
            <person name="Satake H."/>
            <person name="Nakayama K."/>
        </authorList>
    </citation>
    <scope>NUCLEOTIDE SEQUENCE</scope>
</reference>
<gene>
    <name evidence="1" type="ORF">Tco_1094436</name>
</gene>
<organism evidence="1 2">
    <name type="scientific">Tanacetum coccineum</name>
    <dbReference type="NCBI Taxonomy" id="301880"/>
    <lineage>
        <taxon>Eukaryota</taxon>
        <taxon>Viridiplantae</taxon>
        <taxon>Streptophyta</taxon>
        <taxon>Embryophyta</taxon>
        <taxon>Tracheophyta</taxon>
        <taxon>Spermatophyta</taxon>
        <taxon>Magnoliopsida</taxon>
        <taxon>eudicotyledons</taxon>
        <taxon>Gunneridae</taxon>
        <taxon>Pentapetalae</taxon>
        <taxon>asterids</taxon>
        <taxon>campanulids</taxon>
        <taxon>Asterales</taxon>
        <taxon>Asteraceae</taxon>
        <taxon>Asteroideae</taxon>
        <taxon>Anthemideae</taxon>
        <taxon>Anthemidinae</taxon>
        <taxon>Tanacetum</taxon>
    </lineage>
</organism>
<dbReference type="EMBL" id="BQNB010020719">
    <property type="protein sequence ID" value="GJT98918.1"/>
    <property type="molecule type" value="Genomic_DNA"/>
</dbReference>
<evidence type="ECO:0000313" key="2">
    <source>
        <dbReference type="Proteomes" id="UP001151760"/>
    </source>
</evidence>
<proteinExistence type="predicted"/>
<reference evidence="1" key="1">
    <citation type="journal article" date="2022" name="Int. J. Mol. Sci.">
        <title>Draft Genome of Tanacetum Coccineum: Genomic Comparison of Closely Related Tanacetum-Family Plants.</title>
        <authorList>
            <person name="Yamashiro T."/>
            <person name="Shiraishi A."/>
            <person name="Nakayama K."/>
            <person name="Satake H."/>
        </authorList>
    </citation>
    <scope>NUCLEOTIDE SEQUENCE</scope>
</reference>
<accession>A0ABQ5IHZ1</accession>
<name>A0ABQ5IHZ1_9ASTR</name>
<dbReference type="Proteomes" id="UP001151760">
    <property type="component" value="Unassembled WGS sequence"/>
</dbReference>
<comment type="caution">
    <text evidence="1">The sequence shown here is derived from an EMBL/GenBank/DDBJ whole genome shotgun (WGS) entry which is preliminary data.</text>
</comment>
<keyword evidence="2" id="KW-1185">Reference proteome</keyword>
<protein>
    <submittedName>
        <fullName evidence="1">Uncharacterized protein</fullName>
    </submittedName>
</protein>
<evidence type="ECO:0000313" key="1">
    <source>
        <dbReference type="EMBL" id="GJT98918.1"/>
    </source>
</evidence>
<sequence>MKVHLLTSVVICFVFRRPSTFGFSFYLAPIPVWGIFEFDYPFSLSSSSRRPCTGNWSSLPNAYRLIMGSGFVDVEARWVSGVFLGVVAVNVETVMGGNSFALRPGIGVNVEKLGGGVISLPLVMLKKKALVEKENVGLDLSKSDLCPSFVEDLTAKGMGLCVADLHTGNHRKDDFTPLETI</sequence>